<dbReference type="EMBL" id="JARKIE010000127">
    <property type="protein sequence ID" value="KAJ7679847.1"/>
    <property type="molecule type" value="Genomic_DNA"/>
</dbReference>
<name>A0AAD7D6R9_MYCRO</name>
<comment type="caution">
    <text evidence="2">The sequence shown here is derived from an EMBL/GenBank/DDBJ whole genome shotgun (WGS) entry which is preliminary data.</text>
</comment>
<evidence type="ECO:0000313" key="3">
    <source>
        <dbReference type="Proteomes" id="UP001221757"/>
    </source>
</evidence>
<proteinExistence type="predicted"/>
<evidence type="ECO:0000256" key="1">
    <source>
        <dbReference type="SAM" id="SignalP"/>
    </source>
</evidence>
<feature type="chain" id="PRO_5042259631" evidence="1">
    <location>
        <begin position="24"/>
        <end position="81"/>
    </location>
</feature>
<dbReference type="Proteomes" id="UP001221757">
    <property type="component" value="Unassembled WGS sequence"/>
</dbReference>
<keyword evidence="1" id="KW-0732">Signal</keyword>
<organism evidence="2 3">
    <name type="scientific">Mycena rosella</name>
    <name type="common">Pink bonnet</name>
    <name type="synonym">Agaricus rosellus</name>
    <dbReference type="NCBI Taxonomy" id="1033263"/>
    <lineage>
        <taxon>Eukaryota</taxon>
        <taxon>Fungi</taxon>
        <taxon>Dikarya</taxon>
        <taxon>Basidiomycota</taxon>
        <taxon>Agaricomycotina</taxon>
        <taxon>Agaricomycetes</taxon>
        <taxon>Agaricomycetidae</taxon>
        <taxon>Agaricales</taxon>
        <taxon>Marasmiineae</taxon>
        <taxon>Mycenaceae</taxon>
        <taxon>Mycena</taxon>
    </lineage>
</organism>
<protein>
    <submittedName>
        <fullName evidence="2">Uncharacterized protein</fullName>
    </submittedName>
</protein>
<gene>
    <name evidence="2" type="ORF">B0H17DRAFT_1077530</name>
</gene>
<evidence type="ECO:0000313" key="2">
    <source>
        <dbReference type="EMBL" id="KAJ7679847.1"/>
    </source>
</evidence>
<accession>A0AAD7D6R9</accession>
<keyword evidence="3" id="KW-1185">Reference proteome</keyword>
<dbReference type="AlphaFoldDB" id="A0AAD7D6R9"/>
<reference evidence="2" key="1">
    <citation type="submission" date="2023-03" db="EMBL/GenBank/DDBJ databases">
        <title>Massive genome expansion in bonnet fungi (Mycena s.s.) driven by repeated elements and novel gene families across ecological guilds.</title>
        <authorList>
            <consortium name="Lawrence Berkeley National Laboratory"/>
            <person name="Harder C.B."/>
            <person name="Miyauchi S."/>
            <person name="Viragh M."/>
            <person name="Kuo A."/>
            <person name="Thoen E."/>
            <person name="Andreopoulos B."/>
            <person name="Lu D."/>
            <person name="Skrede I."/>
            <person name="Drula E."/>
            <person name="Henrissat B."/>
            <person name="Morin E."/>
            <person name="Kohler A."/>
            <person name="Barry K."/>
            <person name="LaButti K."/>
            <person name="Morin E."/>
            <person name="Salamov A."/>
            <person name="Lipzen A."/>
            <person name="Mereny Z."/>
            <person name="Hegedus B."/>
            <person name="Baldrian P."/>
            <person name="Stursova M."/>
            <person name="Weitz H."/>
            <person name="Taylor A."/>
            <person name="Grigoriev I.V."/>
            <person name="Nagy L.G."/>
            <person name="Martin F."/>
            <person name="Kauserud H."/>
        </authorList>
    </citation>
    <scope>NUCLEOTIDE SEQUENCE</scope>
    <source>
        <strain evidence="2">CBHHK067</strain>
    </source>
</reference>
<sequence length="81" mass="8902">MARWDICELHVCVLYSALGGVLTEALDDPSTALTVYLASKRGRYKVVLVPVCMNPAWSRTSIFRVNPCEDRSIDSGGAPRC</sequence>
<feature type="signal peptide" evidence="1">
    <location>
        <begin position="1"/>
        <end position="23"/>
    </location>
</feature>